<proteinExistence type="predicted"/>
<evidence type="ECO:0000256" key="1">
    <source>
        <dbReference type="ARBA" id="ARBA00004651"/>
    </source>
</evidence>
<dbReference type="GO" id="GO:0022857">
    <property type="term" value="F:transmembrane transporter activity"/>
    <property type="evidence" value="ECO:0007669"/>
    <property type="project" value="InterPro"/>
</dbReference>
<evidence type="ECO:0000256" key="3">
    <source>
        <dbReference type="ARBA" id="ARBA00022475"/>
    </source>
</evidence>
<dbReference type="OrthoDB" id="192433at2"/>
<keyword evidence="7 8" id="KW-0472">Membrane</keyword>
<keyword evidence="3" id="KW-1003">Cell membrane</keyword>
<keyword evidence="9" id="KW-0762">Sugar transport</keyword>
<feature type="transmembrane region" description="Helical" evidence="8">
    <location>
        <begin position="227"/>
        <end position="248"/>
    </location>
</feature>
<reference evidence="9 10" key="1">
    <citation type="submission" date="2018-06" db="EMBL/GenBank/DDBJ databases">
        <title>Genomic Encyclopedia of Archaeal and Bacterial Type Strains, Phase II (KMG-II): from individual species to whole genera.</title>
        <authorList>
            <person name="Goeker M."/>
        </authorList>
    </citation>
    <scope>NUCLEOTIDE SEQUENCE [LARGE SCALE GENOMIC DNA]</scope>
    <source>
        <strain evidence="9 10">DSM 22009</strain>
    </source>
</reference>
<evidence type="ECO:0000256" key="2">
    <source>
        <dbReference type="ARBA" id="ARBA00022448"/>
    </source>
</evidence>
<evidence type="ECO:0000256" key="4">
    <source>
        <dbReference type="ARBA" id="ARBA00022519"/>
    </source>
</evidence>
<organism evidence="9 10">
    <name type="scientific">Palleronia aestuarii</name>
    <dbReference type="NCBI Taxonomy" id="568105"/>
    <lineage>
        <taxon>Bacteria</taxon>
        <taxon>Pseudomonadati</taxon>
        <taxon>Pseudomonadota</taxon>
        <taxon>Alphaproteobacteria</taxon>
        <taxon>Rhodobacterales</taxon>
        <taxon>Roseobacteraceae</taxon>
        <taxon>Palleronia</taxon>
    </lineage>
</organism>
<comment type="subcellular location">
    <subcellularLocation>
        <location evidence="1">Cell membrane</location>
        <topology evidence="1">Multi-pass membrane protein</topology>
    </subcellularLocation>
</comment>
<dbReference type="RefSeq" id="WP_111538189.1">
    <property type="nucleotide sequence ID" value="NZ_QKZL01000016.1"/>
</dbReference>
<evidence type="ECO:0000256" key="5">
    <source>
        <dbReference type="ARBA" id="ARBA00022692"/>
    </source>
</evidence>
<keyword evidence="2" id="KW-0813">Transport</keyword>
<accession>A0A2W7N1B5</accession>
<feature type="transmembrane region" description="Helical" evidence="8">
    <location>
        <begin position="283"/>
        <end position="303"/>
    </location>
</feature>
<evidence type="ECO:0000256" key="7">
    <source>
        <dbReference type="ARBA" id="ARBA00023136"/>
    </source>
</evidence>
<evidence type="ECO:0000313" key="9">
    <source>
        <dbReference type="EMBL" id="PZX13771.1"/>
    </source>
</evidence>
<feature type="transmembrane region" description="Helical" evidence="8">
    <location>
        <begin position="139"/>
        <end position="157"/>
    </location>
</feature>
<protein>
    <submittedName>
        <fullName evidence="9">Simple sugar transport system permease protein</fullName>
    </submittedName>
</protein>
<keyword evidence="10" id="KW-1185">Reference proteome</keyword>
<dbReference type="PANTHER" id="PTHR32196:SF21">
    <property type="entry name" value="ABC TRANSPORTER PERMEASE PROTEIN YPHD-RELATED"/>
    <property type="match status" value="1"/>
</dbReference>
<dbReference type="Pfam" id="PF02653">
    <property type="entry name" value="BPD_transp_2"/>
    <property type="match status" value="1"/>
</dbReference>
<feature type="transmembrane region" description="Helical" evidence="8">
    <location>
        <begin position="79"/>
        <end position="99"/>
    </location>
</feature>
<dbReference type="EMBL" id="QKZL01000016">
    <property type="protein sequence ID" value="PZX13771.1"/>
    <property type="molecule type" value="Genomic_DNA"/>
</dbReference>
<feature type="transmembrane region" description="Helical" evidence="8">
    <location>
        <begin position="24"/>
        <end position="42"/>
    </location>
</feature>
<dbReference type="Proteomes" id="UP000248916">
    <property type="component" value="Unassembled WGS sequence"/>
</dbReference>
<dbReference type="PANTHER" id="PTHR32196">
    <property type="entry name" value="ABC TRANSPORTER PERMEASE PROTEIN YPHD-RELATED-RELATED"/>
    <property type="match status" value="1"/>
</dbReference>
<feature type="transmembrane region" description="Helical" evidence="8">
    <location>
        <begin position="106"/>
        <end position="133"/>
    </location>
</feature>
<name>A0A2W7N1B5_9RHOB</name>
<dbReference type="GO" id="GO:0005886">
    <property type="term" value="C:plasma membrane"/>
    <property type="evidence" value="ECO:0007669"/>
    <property type="project" value="UniProtKB-SubCell"/>
</dbReference>
<sequence length="341" mass="35564">MSNVQLDATRRSGGWTALRPSGESLALLAVLALLVVLFSALTDRFLTGATFASIAFQLPELGLLTLAMMIPLLSGGLNLAVTFSANLSGLVLAWTLTWLGGADAGLGAMILGMALAILAGAAIGWVLGMVVAYTGAHPILASLAMMIFLRGLGEFLTRGASISGFPPALIAIGQGTFLGIPAPLLVFLGAIGVWALILNRTRLGFTIYMLGSNPDASRYSGVNTRRALVMVYLLSSVMCAVAGIVMAARFNSVRVGHGEAYLLITVLACFLGRVDPFGGFGRIAPVVLALVILQVIGSGLNLLGTNQHLATALWGGILIVVMGLRYLWGRYGQALFRSVSS</sequence>
<feature type="transmembrane region" description="Helical" evidence="8">
    <location>
        <begin position="169"/>
        <end position="197"/>
    </location>
</feature>
<keyword evidence="5 8" id="KW-0812">Transmembrane</keyword>
<feature type="transmembrane region" description="Helical" evidence="8">
    <location>
        <begin position="260"/>
        <end position="277"/>
    </location>
</feature>
<evidence type="ECO:0000256" key="8">
    <source>
        <dbReference type="SAM" id="Phobius"/>
    </source>
</evidence>
<dbReference type="CDD" id="cd06579">
    <property type="entry name" value="TM_PBP1_transp_AraH_like"/>
    <property type="match status" value="1"/>
</dbReference>
<keyword evidence="6 8" id="KW-1133">Transmembrane helix</keyword>
<gene>
    <name evidence="9" type="ORF">LX81_03105</name>
</gene>
<feature type="transmembrane region" description="Helical" evidence="8">
    <location>
        <begin position="310"/>
        <end position="328"/>
    </location>
</feature>
<keyword evidence="4" id="KW-0997">Cell inner membrane</keyword>
<evidence type="ECO:0000256" key="6">
    <source>
        <dbReference type="ARBA" id="ARBA00022989"/>
    </source>
</evidence>
<dbReference type="AlphaFoldDB" id="A0A2W7N1B5"/>
<evidence type="ECO:0000313" key="10">
    <source>
        <dbReference type="Proteomes" id="UP000248916"/>
    </source>
</evidence>
<feature type="transmembrane region" description="Helical" evidence="8">
    <location>
        <begin position="54"/>
        <end position="73"/>
    </location>
</feature>
<dbReference type="InterPro" id="IPR001851">
    <property type="entry name" value="ABC_transp_permease"/>
</dbReference>
<comment type="caution">
    <text evidence="9">The sequence shown here is derived from an EMBL/GenBank/DDBJ whole genome shotgun (WGS) entry which is preliminary data.</text>
</comment>